<reference evidence="2 3" key="1">
    <citation type="journal article" date="2013" name="BMC Genomics">
        <title>Reconstruction of the lipid metabolism for the microalga Monoraphidium neglectum from its genome sequence reveals characteristics suitable for biofuel production.</title>
        <authorList>
            <person name="Bogen C."/>
            <person name="Al-Dilaimi A."/>
            <person name="Albersmeier A."/>
            <person name="Wichmann J."/>
            <person name="Grundmann M."/>
            <person name="Rupp O."/>
            <person name="Lauersen K.J."/>
            <person name="Blifernez-Klassen O."/>
            <person name="Kalinowski J."/>
            <person name="Goesmann A."/>
            <person name="Mussgnug J.H."/>
            <person name="Kruse O."/>
        </authorList>
    </citation>
    <scope>NUCLEOTIDE SEQUENCE [LARGE SCALE GENOMIC DNA]</scope>
    <source>
        <strain evidence="2 3">SAG 48.87</strain>
    </source>
</reference>
<name>A0A0D2JP58_9CHLO</name>
<dbReference type="OrthoDB" id="275748at2759"/>
<dbReference type="GeneID" id="25739908"/>
<proteinExistence type="predicted"/>
<dbReference type="InterPro" id="IPR012677">
    <property type="entry name" value="Nucleotide-bd_a/b_plait_sf"/>
</dbReference>
<dbReference type="AlphaFoldDB" id="A0A0D2JP58"/>
<gene>
    <name evidence="2" type="ORF">MNEG_7032</name>
</gene>
<dbReference type="STRING" id="145388.A0A0D2JP58"/>
<sequence>MAAAAARKQARLPPEVNRILYVRNLPFNISSEEIGTNKETRGTAYVVFEDIHDAKQACDHLSGFNHNRKLSLKEEEEQVKNMQARYGVDGEQHARSGGSRDGSGGGGGAR</sequence>
<dbReference type="KEGG" id="mng:MNEG_7032"/>
<accession>A0A0D2JP58</accession>
<dbReference type="RefSeq" id="XP_013899947.1">
    <property type="nucleotide sequence ID" value="XM_014044493.1"/>
</dbReference>
<dbReference type="EMBL" id="KK101428">
    <property type="protein sequence ID" value="KIZ00928.1"/>
    <property type="molecule type" value="Genomic_DNA"/>
</dbReference>
<evidence type="ECO:0000256" key="1">
    <source>
        <dbReference type="SAM" id="MobiDB-lite"/>
    </source>
</evidence>
<feature type="compositionally biased region" description="Gly residues" evidence="1">
    <location>
        <begin position="99"/>
        <end position="110"/>
    </location>
</feature>
<keyword evidence="3" id="KW-1185">Reference proteome</keyword>
<organism evidence="2 3">
    <name type="scientific">Monoraphidium neglectum</name>
    <dbReference type="NCBI Taxonomy" id="145388"/>
    <lineage>
        <taxon>Eukaryota</taxon>
        <taxon>Viridiplantae</taxon>
        <taxon>Chlorophyta</taxon>
        <taxon>core chlorophytes</taxon>
        <taxon>Chlorophyceae</taxon>
        <taxon>CS clade</taxon>
        <taxon>Sphaeropleales</taxon>
        <taxon>Selenastraceae</taxon>
        <taxon>Monoraphidium</taxon>
    </lineage>
</organism>
<evidence type="ECO:0000313" key="2">
    <source>
        <dbReference type="EMBL" id="KIZ00928.1"/>
    </source>
</evidence>
<evidence type="ECO:0000313" key="3">
    <source>
        <dbReference type="Proteomes" id="UP000054498"/>
    </source>
</evidence>
<dbReference type="Proteomes" id="UP000054498">
    <property type="component" value="Unassembled WGS sequence"/>
</dbReference>
<dbReference type="GO" id="GO:0003676">
    <property type="term" value="F:nucleic acid binding"/>
    <property type="evidence" value="ECO:0007669"/>
    <property type="project" value="InterPro"/>
</dbReference>
<feature type="region of interest" description="Disordered" evidence="1">
    <location>
        <begin position="86"/>
        <end position="110"/>
    </location>
</feature>
<dbReference type="SUPFAM" id="SSF54928">
    <property type="entry name" value="RNA-binding domain, RBD"/>
    <property type="match status" value="1"/>
</dbReference>
<dbReference type="InterPro" id="IPR035979">
    <property type="entry name" value="RBD_domain_sf"/>
</dbReference>
<dbReference type="Gene3D" id="3.30.70.330">
    <property type="match status" value="1"/>
</dbReference>
<protein>
    <submittedName>
        <fullName evidence="2">Pre-mRNA branch site protein</fullName>
    </submittedName>
</protein>